<feature type="compositionally biased region" description="Basic residues" evidence="1">
    <location>
        <begin position="276"/>
        <end position="295"/>
    </location>
</feature>
<reference evidence="2" key="1">
    <citation type="submission" date="2021-01" db="EMBL/GenBank/DDBJ databases">
        <authorList>
            <person name="Corre E."/>
            <person name="Pelletier E."/>
            <person name="Niang G."/>
            <person name="Scheremetjew M."/>
            <person name="Finn R."/>
            <person name="Kale V."/>
            <person name="Holt S."/>
            <person name="Cochrane G."/>
            <person name="Meng A."/>
            <person name="Brown T."/>
            <person name="Cohen L."/>
        </authorList>
    </citation>
    <scope>NUCLEOTIDE SEQUENCE</scope>
    <source>
        <strain evidence="2">B650</strain>
    </source>
</reference>
<feature type="region of interest" description="Disordered" evidence="1">
    <location>
        <begin position="246"/>
        <end position="295"/>
    </location>
</feature>
<dbReference type="EMBL" id="HBGY01010832">
    <property type="protein sequence ID" value="CAD9569346.1"/>
    <property type="molecule type" value="Transcribed_RNA"/>
</dbReference>
<dbReference type="InterPro" id="IPR019129">
    <property type="entry name" value="Folate-sensitive_fs_Fra10Ac1"/>
</dbReference>
<dbReference type="Pfam" id="PF09725">
    <property type="entry name" value="Fra10Ac1"/>
    <property type="match status" value="1"/>
</dbReference>
<proteinExistence type="predicted"/>
<dbReference type="AlphaFoldDB" id="A0A7S2NZM2"/>
<protein>
    <submittedName>
        <fullName evidence="2">Uncharacterized protein</fullName>
    </submittedName>
</protein>
<feature type="region of interest" description="Disordered" evidence="1">
    <location>
        <begin position="1"/>
        <end position="59"/>
    </location>
</feature>
<gene>
    <name evidence="2" type="ORF">LDAN0321_LOCUS6841</name>
</gene>
<feature type="compositionally biased region" description="Basic and acidic residues" evidence="1">
    <location>
        <begin position="254"/>
        <end position="275"/>
    </location>
</feature>
<sequence>MTSRRDDYPRKTNQNAAADYTAKDVMELRKAYRFVPNEDNNDNEGKQKRSTTKSTTWQERMARSYEQQLYREYVLADLTRVHLHQSSPMGLRWRTKSEVLQGKGEVSCGNKHCPSYQLHAPPHLNRPTTPAAAPAAGIDTGATMMEVQNEEDRLRTSYEYGQGLHSYEVLFAYQDNEEDHNNNNGVHRKNKKKNELVKLRLCIRCAPLLFYHKGWVLGAKQAREAGEIMMKQRRSSDDYDCVVDGKRKAGGMHSNDDHDVKKSAATAGRRDDGHGHVHVQVKRRKKCDRTNKRRK</sequence>
<evidence type="ECO:0000313" key="2">
    <source>
        <dbReference type="EMBL" id="CAD9569346.1"/>
    </source>
</evidence>
<feature type="compositionally biased region" description="Basic and acidic residues" evidence="1">
    <location>
        <begin position="1"/>
        <end position="10"/>
    </location>
</feature>
<accession>A0A7S2NZM2</accession>
<evidence type="ECO:0000256" key="1">
    <source>
        <dbReference type="SAM" id="MobiDB-lite"/>
    </source>
</evidence>
<name>A0A7S2NZM2_9STRA</name>
<feature type="compositionally biased region" description="Basic and acidic residues" evidence="1">
    <location>
        <begin position="21"/>
        <end position="30"/>
    </location>
</feature>
<organism evidence="2">
    <name type="scientific">Leptocylindrus danicus</name>
    <dbReference type="NCBI Taxonomy" id="163516"/>
    <lineage>
        <taxon>Eukaryota</taxon>
        <taxon>Sar</taxon>
        <taxon>Stramenopiles</taxon>
        <taxon>Ochrophyta</taxon>
        <taxon>Bacillariophyta</taxon>
        <taxon>Coscinodiscophyceae</taxon>
        <taxon>Chaetocerotophycidae</taxon>
        <taxon>Leptocylindrales</taxon>
        <taxon>Leptocylindraceae</taxon>
        <taxon>Leptocylindrus</taxon>
    </lineage>
</organism>